<feature type="transmembrane region" description="Helical" evidence="1">
    <location>
        <begin position="345"/>
        <end position="371"/>
    </location>
</feature>
<dbReference type="HOGENOM" id="CLU_002755_1_2_7"/>
<keyword evidence="1" id="KW-0812">Transmembrane</keyword>
<dbReference type="Pfam" id="PF00873">
    <property type="entry name" value="ACR_tran"/>
    <property type="match status" value="1"/>
</dbReference>
<dbReference type="AlphaFoldDB" id="E1X2L2"/>
<dbReference type="SUPFAM" id="SSF82866">
    <property type="entry name" value="Multidrug efflux transporter AcrB transmembrane domain"/>
    <property type="match status" value="2"/>
</dbReference>
<dbReference type="InterPro" id="IPR027463">
    <property type="entry name" value="AcrB_DN_DC_subdom"/>
</dbReference>
<feature type="transmembrane region" description="Helical" evidence="1">
    <location>
        <begin position="965"/>
        <end position="984"/>
    </location>
</feature>
<dbReference type="GO" id="GO:0005886">
    <property type="term" value="C:plasma membrane"/>
    <property type="evidence" value="ECO:0007669"/>
    <property type="project" value="TreeGrafter"/>
</dbReference>
<dbReference type="eggNOG" id="COG0841">
    <property type="taxonomic scope" value="Bacteria"/>
</dbReference>
<dbReference type="Gene3D" id="3.30.2090.10">
    <property type="entry name" value="Multidrug efflux transporter AcrB TolC docking domain, DN and DC subdomains"/>
    <property type="match status" value="2"/>
</dbReference>
<dbReference type="SUPFAM" id="SSF82714">
    <property type="entry name" value="Multidrug efflux transporter AcrB TolC docking domain, DN and DC subdomains"/>
    <property type="match status" value="2"/>
</dbReference>
<feature type="transmembrane region" description="Helical" evidence="1">
    <location>
        <begin position="17"/>
        <end position="37"/>
    </location>
</feature>
<dbReference type="KEGG" id="bmx:BMS_1964"/>
<feature type="transmembrane region" description="Helical" evidence="1">
    <location>
        <begin position="468"/>
        <end position="487"/>
    </location>
</feature>
<name>E1X2L2_HALMS</name>
<accession>E1X2L2</accession>
<dbReference type="InterPro" id="IPR001036">
    <property type="entry name" value="Acrflvin-R"/>
</dbReference>
<evidence type="ECO:0000313" key="2">
    <source>
        <dbReference type="EMBL" id="CBW26779.1"/>
    </source>
</evidence>
<dbReference type="Gene3D" id="3.30.70.1320">
    <property type="entry name" value="Multidrug efflux transporter AcrB pore domain like"/>
    <property type="match status" value="1"/>
</dbReference>
<dbReference type="Gene3D" id="1.20.1640.10">
    <property type="entry name" value="Multidrug efflux transporter AcrB transmembrane domain"/>
    <property type="match status" value="2"/>
</dbReference>
<gene>
    <name evidence="2" type="ordered locus">BMS_1964</name>
</gene>
<dbReference type="Gene3D" id="3.30.70.1440">
    <property type="entry name" value="Multidrug efflux transporter AcrB pore domain"/>
    <property type="match status" value="1"/>
</dbReference>
<feature type="transmembrane region" description="Helical" evidence="1">
    <location>
        <begin position="524"/>
        <end position="542"/>
    </location>
</feature>
<dbReference type="PRINTS" id="PR00702">
    <property type="entry name" value="ACRIFLAVINRP"/>
</dbReference>
<dbReference type="Proteomes" id="UP000008963">
    <property type="component" value="Chromosome"/>
</dbReference>
<dbReference type="GO" id="GO:0042910">
    <property type="term" value="F:xenobiotic transmembrane transporter activity"/>
    <property type="evidence" value="ECO:0007669"/>
    <property type="project" value="TreeGrafter"/>
</dbReference>
<feature type="transmembrane region" description="Helical" evidence="1">
    <location>
        <begin position="892"/>
        <end position="912"/>
    </location>
</feature>
<proteinExistence type="predicted"/>
<sequence>MGVLMKKIVSYFVDNSFIVNTLSLSMIVVGLISFFSMQRDLIPQWKDKRITISATLPGATPYQVEQYLTSPIEDAIKSLSGVDKMVSTSSPSSMSINMRLKDSMEEDDIDDLYERVNSIILNLERDLPNETENLSVINNKVSSFWFTTLSVLNFDEHNSRHQKWLSDIQKQLGKINGVVEVRNWTSKPQIYIQFDQEKLARYQIHINELTQNIVRRFAFLPLGTITKNGNEVSVEIDNDVDGIKDIEETIVNANASGKVLRVKDIASVEYKIAEKETVSFTNGAPAAVLVLFKDIDSDIITMKEDLEKMLVNINESAPKGLSILLTGDGPSFIEKQLKVLNSNGIMGGILVVFILFIFFGIKSSLMTSFGLPLSYLATFTVLRLLDINIDLISVVGMLLIVGILVDDAIIVSELYMQKLEKGMTPRDAAIESSMETMMPIFGTVLTTIIAFAPILFSKSGVGDVLVAIPWVVIAALTMSLLECFFILPNHLAHFVKTPVKEKKFSIFNKLTRLYEASLSIALKWRYIVLTLLVGSLIGTFVITKEKVPFKFNLRIGSERVKVDFILKKSDALEETRSKLLPIFDLIKTIDKDKYAYVTTQIGRNWYNGVEQIGYRYGGINIRFSQTDDLALESKEEIIKLLEQKLPALKTDDFEVLSVKSAKEGYDDKKENTFKLSTFIEGKLRDQFVIDEVKKVFSTIEGIKEVYIDPGLVATTWMFIPNKEVLYSYGIDPIDLSSKVQGFIRKSHIKEYRHDGEVVNIYGYINDGKKLSFNELGNLSINIGNGQIIKLKNIGEWKKVTSLKEIHHEDGKRALNFDLTYDEKVLKKEKIADHVKEKFPEIKSSVPGLSFALEDADLQEAKNSKAMSSMLITCIFLILFVLALILKSFVQPLIIATAIPFGLIGIVWAFYFHSLPIDVMGMVGVMGMAGVVVNDSLIMVTTINSKKSKLWFLTREDILSGAVSRFRAIILTSITTLGGVFPMAYGIGGDSGFTRPLALSMGWGLLFATCLTLFALPSLLEIQRDSWRLLAKLPFLRSYFENSMEEVDSVSIVANEESIPLVANQESENNSNQLH</sequence>
<dbReference type="PATRIC" id="fig|862908.3.peg.1864"/>
<feature type="transmembrane region" description="Helical" evidence="1">
    <location>
        <begin position="918"/>
        <end position="944"/>
    </location>
</feature>
<dbReference type="SUPFAM" id="SSF82693">
    <property type="entry name" value="Multidrug efflux transporter AcrB pore domain, PN1, PN2, PC1 and PC2 subdomains"/>
    <property type="match status" value="1"/>
</dbReference>
<organism evidence="2 3">
    <name type="scientific">Halobacteriovorax marinus (strain ATCC BAA-682 / DSM 15412 / SJ)</name>
    <name type="common">Bacteriovorax marinus</name>
    <dbReference type="NCBI Taxonomy" id="862908"/>
    <lineage>
        <taxon>Bacteria</taxon>
        <taxon>Pseudomonadati</taxon>
        <taxon>Bdellovibrionota</taxon>
        <taxon>Bacteriovoracia</taxon>
        <taxon>Bacteriovoracales</taxon>
        <taxon>Halobacteriovoraceae</taxon>
        <taxon>Halobacteriovorax</taxon>
    </lineage>
</organism>
<evidence type="ECO:0000256" key="1">
    <source>
        <dbReference type="SAM" id="Phobius"/>
    </source>
</evidence>
<dbReference type="STRING" id="862908.BMS_1964"/>
<feature type="transmembrane region" description="Helical" evidence="1">
    <location>
        <begin position="391"/>
        <end position="416"/>
    </location>
</feature>
<dbReference type="PANTHER" id="PTHR32063">
    <property type="match status" value="1"/>
</dbReference>
<keyword evidence="3" id="KW-1185">Reference proteome</keyword>
<protein>
    <submittedName>
        <fullName evidence="2">Multidrug efflux pump, membrane protein</fullName>
    </submittedName>
</protein>
<feature type="transmembrane region" description="Helical" evidence="1">
    <location>
        <begin position="996"/>
        <end position="1019"/>
    </location>
</feature>
<dbReference type="Gene3D" id="3.30.70.1430">
    <property type="entry name" value="Multidrug efflux transporter AcrB pore domain"/>
    <property type="match status" value="2"/>
</dbReference>
<keyword evidence="1" id="KW-0472">Membrane</keyword>
<evidence type="ECO:0000313" key="3">
    <source>
        <dbReference type="Proteomes" id="UP000008963"/>
    </source>
</evidence>
<dbReference type="EMBL" id="FQ312005">
    <property type="protein sequence ID" value="CBW26779.1"/>
    <property type="molecule type" value="Genomic_DNA"/>
</dbReference>
<dbReference type="PANTHER" id="PTHR32063:SF33">
    <property type="entry name" value="RND SUPERFAMILY EFFLUX PUMP PERMEASE COMPONENT"/>
    <property type="match status" value="1"/>
</dbReference>
<keyword evidence="1" id="KW-1133">Transmembrane helix</keyword>
<feature type="transmembrane region" description="Helical" evidence="1">
    <location>
        <begin position="437"/>
        <end position="456"/>
    </location>
</feature>
<feature type="transmembrane region" description="Helical" evidence="1">
    <location>
        <begin position="865"/>
        <end position="885"/>
    </location>
</feature>
<reference evidence="3" key="1">
    <citation type="journal article" date="2013" name="ISME J.">
        <title>A small predatory core genome in the divergent marine Bacteriovorax marinus SJ and the terrestrial Bdellovibrio bacteriovorus.</title>
        <authorList>
            <person name="Crossman L.C."/>
            <person name="Chen H."/>
            <person name="Cerdeno-Tarraga A.M."/>
            <person name="Brooks K."/>
            <person name="Quail M.A."/>
            <person name="Pineiro S.A."/>
            <person name="Hobley L."/>
            <person name="Sockett R.E."/>
            <person name="Bentley S.D."/>
            <person name="Parkhill J."/>
            <person name="Williams H.N."/>
            <person name="Stine O.C."/>
        </authorList>
    </citation>
    <scope>NUCLEOTIDE SEQUENCE [LARGE SCALE GENOMIC DNA]</scope>
    <source>
        <strain evidence="3">ATCC BAA-682 / DSM 15412 / SJ</strain>
    </source>
</reference>